<dbReference type="Proteomes" id="UP000002318">
    <property type="component" value="Chromosome"/>
</dbReference>
<dbReference type="PANTHER" id="PTHR46889:SF7">
    <property type="entry name" value="TRANSPOSASE FOR INSERTION SEQUENCE ELEMENT IS904"/>
    <property type="match status" value="1"/>
</dbReference>
<keyword evidence="3" id="KW-1185">Reference proteome</keyword>
<evidence type="ECO:0000313" key="3">
    <source>
        <dbReference type="Proteomes" id="UP000002318"/>
    </source>
</evidence>
<evidence type="ECO:0000259" key="1">
    <source>
        <dbReference type="PROSITE" id="PS50994"/>
    </source>
</evidence>
<dbReference type="HOGENOM" id="CLU_027402_4_1_12"/>
<dbReference type="STRING" id="573413.Spirs_0125"/>
<dbReference type="GO" id="GO:0003676">
    <property type="term" value="F:nucleic acid binding"/>
    <property type="evidence" value="ECO:0007669"/>
    <property type="project" value="InterPro"/>
</dbReference>
<organism evidence="2 3">
    <name type="scientific">Sediminispirochaeta smaragdinae (strain DSM 11293 / JCM 15392 / SEBR 4228)</name>
    <name type="common">Spirochaeta smaragdinae</name>
    <dbReference type="NCBI Taxonomy" id="573413"/>
    <lineage>
        <taxon>Bacteria</taxon>
        <taxon>Pseudomonadati</taxon>
        <taxon>Spirochaetota</taxon>
        <taxon>Spirochaetia</taxon>
        <taxon>Spirochaetales</taxon>
        <taxon>Spirochaetaceae</taxon>
        <taxon>Sediminispirochaeta</taxon>
    </lineage>
</organism>
<dbReference type="OrthoDB" id="9787243at2"/>
<dbReference type="EMBL" id="CP002116">
    <property type="protein sequence ID" value="ADK79282.1"/>
    <property type="molecule type" value="Genomic_DNA"/>
</dbReference>
<dbReference type="InterPro" id="IPR001584">
    <property type="entry name" value="Integrase_cat-core"/>
</dbReference>
<dbReference type="Gene3D" id="3.30.420.10">
    <property type="entry name" value="Ribonuclease H-like superfamily/Ribonuclease H"/>
    <property type="match status" value="1"/>
</dbReference>
<dbReference type="SUPFAM" id="SSF53098">
    <property type="entry name" value="Ribonuclease H-like"/>
    <property type="match status" value="1"/>
</dbReference>
<dbReference type="InterPro" id="IPR025948">
    <property type="entry name" value="HTH-like_dom"/>
</dbReference>
<dbReference type="eggNOG" id="COG2801">
    <property type="taxonomic scope" value="Bacteria"/>
</dbReference>
<accession>E1R8D8</accession>
<reference evidence="2 3" key="1">
    <citation type="journal article" date="2010" name="Stand. Genomic Sci.">
        <title>Complete genome sequence of Spirochaeta smaragdinae type strain (SEBR 4228).</title>
        <authorList>
            <person name="Mavromatis K."/>
            <person name="Yasawong M."/>
            <person name="Chertkov O."/>
            <person name="Lapidus A."/>
            <person name="Lucas S."/>
            <person name="Nolan M."/>
            <person name="Del Rio T.G."/>
            <person name="Tice H."/>
            <person name="Cheng J.F."/>
            <person name="Pitluck S."/>
            <person name="Liolios K."/>
            <person name="Ivanova N."/>
            <person name="Tapia R."/>
            <person name="Han C."/>
            <person name="Bruce D."/>
            <person name="Goodwin L."/>
            <person name="Pati A."/>
            <person name="Chen A."/>
            <person name="Palaniappan K."/>
            <person name="Land M."/>
            <person name="Hauser L."/>
            <person name="Chang Y.J."/>
            <person name="Jeffries C.D."/>
            <person name="Detter J.C."/>
            <person name="Rohde M."/>
            <person name="Brambilla E."/>
            <person name="Spring S."/>
            <person name="Goker M."/>
            <person name="Sikorski J."/>
            <person name="Woyke T."/>
            <person name="Bristow J."/>
            <person name="Eisen J.A."/>
            <person name="Markowitz V."/>
            <person name="Hugenholtz P."/>
            <person name="Klenk H.P."/>
            <person name="Kyrpides N.C."/>
        </authorList>
    </citation>
    <scope>NUCLEOTIDE SEQUENCE [LARGE SCALE GENOMIC DNA]</scope>
    <source>
        <strain evidence="3">DSM 11293 / JCM 15392 / SEBR 4228</strain>
    </source>
</reference>
<dbReference type="InterPro" id="IPR012337">
    <property type="entry name" value="RNaseH-like_sf"/>
</dbReference>
<dbReference type="Pfam" id="PF13276">
    <property type="entry name" value="HTH_21"/>
    <property type="match status" value="1"/>
</dbReference>
<dbReference type="InterPro" id="IPR048020">
    <property type="entry name" value="Transpos_IS3"/>
</dbReference>
<name>E1R8D8_SEDSS</name>
<dbReference type="NCBIfam" id="NF033516">
    <property type="entry name" value="transpos_IS3"/>
    <property type="match status" value="1"/>
</dbReference>
<dbReference type="PANTHER" id="PTHR46889">
    <property type="entry name" value="TRANSPOSASE INSF FOR INSERTION SEQUENCE IS3B-RELATED"/>
    <property type="match status" value="1"/>
</dbReference>
<sequence length="271" mass="31320">MISPDEKLSISRQCKLVSLNRSSLYYKSMPVKGENIELMKRIDELYTDNPDFGSRQIRNSLRREGRKINRKRVQRLMRDMGIMAIFPGRNLSKPGIGSEHKVYPYLLRKLSISRPNQVWATDITYIRLAHGFVYLVAIIDWYSRKILSHEISTTMDQEFCISAYRMAITQYGNPEILNSDQGSQFTSKEYRKLVLGSGATFSMDGKGRALDNIAIERFWRTLKYGEVYLKEYESVREAKDGIKALIEKYNSRRPHTKHGISTPDEVFGVAA</sequence>
<dbReference type="GO" id="GO:0015074">
    <property type="term" value="P:DNA integration"/>
    <property type="evidence" value="ECO:0007669"/>
    <property type="project" value="InterPro"/>
</dbReference>
<dbReference type="InterPro" id="IPR036397">
    <property type="entry name" value="RNaseH_sf"/>
</dbReference>
<dbReference type="RefSeq" id="WP_013252746.1">
    <property type="nucleotide sequence ID" value="NC_014364.1"/>
</dbReference>
<protein>
    <submittedName>
        <fullName evidence="2">Integrase catalytic region</fullName>
    </submittedName>
</protein>
<dbReference type="PROSITE" id="PS50994">
    <property type="entry name" value="INTEGRASE"/>
    <property type="match status" value="1"/>
</dbReference>
<dbReference type="AlphaFoldDB" id="E1R8D8"/>
<proteinExistence type="predicted"/>
<gene>
    <name evidence="2" type="ordered locus">Spirs_0125</name>
</gene>
<dbReference type="KEGG" id="ssm:Spirs_0125"/>
<evidence type="ECO:0000313" key="2">
    <source>
        <dbReference type="EMBL" id="ADK79282.1"/>
    </source>
</evidence>
<dbReference type="InterPro" id="IPR050900">
    <property type="entry name" value="Transposase_IS3/IS150/IS904"/>
</dbReference>
<feature type="domain" description="Integrase catalytic" evidence="1">
    <location>
        <begin position="111"/>
        <end position="271"/>
    </location>
</feature>
<dbReference type="Pfam" id="PF00665">
    <property type="entry name" value="rve"/>
    <property type="match status" value="1"/>
</dbReference>